<dbReference type="EMBL" id="NOXX01000215">
    <property type="protein sequence ID" value="OYQ42310.1"/>
    <property type="molecule type" value="Genomic_DNA"/>
</dbReference>
<reference evidence="2 3" key="1">
    <citation type="submission" date="2017-07" db="EMBL/GenBank/DDBJ databases">
        <title>Flavobacterium cyanobacteriorum sp. nov., isolated from cyanobacterial aggregates in a eutrophic lake.</title>
        <authorList>
            <person name="Cai H."/>
        </authorList>
    </citation>
    <scope>NUCLEOTIDE SEQUENCE [LARGE SCALE GENOMIC DNA]</scope>
    <source>
        <strain evidence="2 3">TH167</strain>
    </source>
</reference>
<evidence type="ECO:0000256" key="1">
    <source>
        <dbReference type="SAM" id="Phobius"/>
    </source>
</evidence>
<evidence type="ECO:0000313" key="2">
    <source>
        <dbReference type="EMBL" id="OYQ42310.1"/>
    </source>
</evidence>
<feature type="transmembrane region" description="Helical" evidence="1">
    <location>
        <begin position="47"/>
        <end position="65"/>
    </location>
</feature>
<dbReference type="Proteomes" id="UP000216035">
    <property type="component" value="Unassembled WGS sequence"/>
</dbReference>
<evidence type="ECO:0000313" key="3">
    <source>
        <dbReference type="Proteomes" id="UP000216035"/>
    </source>
</evidence>
<keyword evidence="3" id="KW-1185">Reference proteome</keyword>
<sequence>MSNWKELFIGALLALVLTVVTSVLFIYLLTPYSYMPGLELLYQQHKLGKLITICSIPNLGLFFWLMYKKRDFIARGIVLGAILLTLLTLFL</sequence>
<keyword evidence="1" id="KW-1133">Transmembrane helix</keyword>
<keyword evidence="1" id="KW-0812">Transmembrane</keyword>
<feature type="transmembrane region" description="Helical" evidence="1">
    <location>
        <begin position="7"/>
        <end position="27"/>
    </location>
</feature>
<gene>
    <name evidence="2" type="ORF">CHX27_12475</name>
</gene>
<organism evidence="2 3">
    <name type="scientific">Flavobacterium aurantiibacter</name>
    <dbReference type="NCBI Taxonomy" id="2023067"/>
    <lineage>
        <taxon>Bacteria</taxon>
        <taxon>Pseudomonadati</taxon>
        <taxon>Bacteroidota</taxon>
        <taxon>Flavobacteriia</taxon>
        <taxon>Flavobacteriales</taxon>
        <taxon>Flavobacteriaceae</taxon>
        <taxon>Flavobacterium</taxon>
    </lineage>
</organism>
<comment type="caution">
    <text evidence="2">The sequence shown here is derived from an EMBL/GenBank/DDBJ whole genome shotgun (WGS) entry which is preliminary data.</text>
</comment>
<dbReference type="AlphaFoldDB" id="A0A255ZNR7"/>
<name>A0A255ZNR7_9FLAO</name>
<feature type="transmembrane region" description="Helical" evidence="1">
    <location>
        <begin position="72"/>
        <end position="90"/>
    </location>
</feature>
<protein>
    <submittedName>
        <fullName evidence="2">Uncharacterized protein</fullName>
    </submittedName>
</protein>
<dbReference type="RefSeq" id="WP_094487106.1">
    <property type="nucleotide sequence ID" value="NZ_NOXX01000215.1"/>
</dbReference>
<dbReference type="OrthoDB" id="1362378at2"/>
<proteinExistence type="predicted"/>
<accession>A0A255ZNR7</accession>
<keyword evidence="1" id="KW-0472">Membrane</keyword>